<evidence type="ECO:0000256" key="11">
    <source>
        <dbReference type="RuleBase" id="RU000509"/>
    </source>
</evidence>
<dbReference type="PROSITE" id="PS51032">
    <property type="entry name" value="AP2_ERF"/>
    <property type="match status" value="2"/>
</dbReference>
<dbReference type="PANTHER" id="PTHR31352:SF8">
    <property type="entry name" value="BETA-AMYLASE 8"/>
    <property type="match status" value="1"/>
</dbReference>
<dbReference type="SUPFAM" id="SSF51445">
    <property type="entry name" value="(Trans)glycosidases"/>
    <property type="match status" value="1"/>
</dbReference>
<dbReference type="GO" id="GO:0003677">
    <property type="term" value="F:DNA binding"/>
    <property type="evidence" value="ECO:0007669"/>
    <property type="project" value="UniProtKB-KW"/>
</dbReference>
<dbReference type="SUPFAM" id="SSF54171">
    <property type="entry name" value="DNA-binding domain"/>
    <property type="match status" value="2"/>
</dbReference>
<feature type="compositionally biased region" description="Low complexity" evidence="12">
    <location>
        <begin position="298"/>
        <end position="309"/>
    </location>
</feature>
<dbReference type="GO" id="GO:0006952">
    <property type="term" value="P:defense response"/>
    <property type="evidence" value="ECO:0007669"/>
    <property type="project" value="UniProtKB-KW"/>
</dbReference>
<organism evidence="14 15">
    <name type="scientific">Solanum tuberosum</name>
    <name type="common">Potato</name>
    <dbReference type="NCBI Taxonomy" id="4113"/>
    <lineage>
        <taxon>Eukaryota</taxon>
        <taxon>Viridiplantae</taxon>
        <taxon>Streptophyta</taxon>
        <taxon>Embryophyta</taxon>
        <taxon>Tracheophyta</taxon>
        <taxon>Spermatophyta</taxon>
        <taxon>Magnoliopsida</taxon>
        <taxon>eudicotyledons</taxon>
        <taxon>Gunneridae</taxon>
        <taxon>Pentapetalae</taxon>
        <taxon>asterids</taxon>
        <taxon>lamiids</taxon>
        <taxon>Solanales</taxon>
        <taxon>Solanaceae</taxon>
        <taxon>Solanoideae</taxon>
        <taxon>Solaneae</taxon>
        <taxon>Solanum</taxon>
    </lineage>
</organism>
<comment type="similarity">
    <text evidence="2 11">Belongs to the glycosyl hydrolase 14 family.</text>
</comment>
<proteinExistence type="inferred from homology"/>
<dbReference type="PRINTS" id="PR00750">
    <property type="entry name" value="BETAAMYLASE"/>
</dbReference>
<dbReference type="Gene3D" id="3.20.20.80">
    <property type="entry name" value="Glycosidases"/>
    <property type="match status" value="1"/>
</dbReference>
<evidence type="ECO:0000259" key="13">
    <source>
        <dbReference type="PROSITE" id="PS51032"/>
    </source>
</evidence>
<feature type="region of interest" description="Disordered" evidence="12">
    <location>
        <begin position="289"/>
        <end position="309"/>
    </location>
</feature>
<evidence type="ECO:0000256" key="5">
    <source>
        <dbReference type="ARBA" id="ARBA00023125"/>
    </source>
</evidence>
<feature type="region of interest" description="Disordered" evidence="12">
    <location>
        <begin position="351"/>
        <end position="370"/>
    </location>
</feature>
<evidence type="ECO:0000256" key="6">
    <source>
        <dbReference type="ARBA" id="ARBA00023159"/>
    </source>
</evidence>
<dbReference type="InParanoid" id="M1C8E5"/>
<dbReference type="AlphaFoldDB" id="M1C8E5"/>
<reference evidence="15" key="1">
    <citation type="journal article" date="2011" name="Nature">
        <title>Genome sequence and analysis of the tuber crop potato.</title>
        <authorList>
            <consortium name="The Potato Genome Sequencing Consortium"/>
        </authorList>
    </citation>
    <scope>NUCLEOTIDE SEQUENCE [LARGE SCALE GENOMIC DNA]</scope>
    <source>
        <strain evidence="15">cv. DM1-3 516 R44</strain>
    </source>
</reference>
<feature type="compositionally biased region" description="Basic and acidic residues" evidence="12">
    <location>
        <begin position="23"/>
        <end position="35"/>
    </location>
</feature>
<dbReference type="Gramene" id="PGSC0003DMT400062050">
    <property type="protein sequence ID" value="PGSC0003DMT400062050"/>
    <property type="gene ID" value="PGSC0003DMG400024145"/>
</dbReference>
<keyword evidence="5" id="KW-0238">DNA-binding</keyword>
<evidence type="ECO:0000256" key="3">
    <source>
        <dbReference type="ARBA" id="ARBA00022821"/>
    </source>
</evidence>
<feature type="domain" description="AP2/ERF" evidence="13">
    <location>
        <begin position="134"/>
        <end position="195"/>
    </location>
</feature>
<dbReference type="CDD" id="cd00018">
    <property type="entry name" value="AP2"/>
    <property type="match status" value="2"/>
</dbReference>
<evidence type="ECO:0000256" key="9">
    <source>
        <dbReference type="ARBA" id="ARBA00023277"/>
    </source>
</evidence>
<evidence type="ECO:0000313" key="14">
    <source>
        <dbReference type="EnsemblPlants" id="PGSC0003DMT400062050"/>
    </source>
</evidence>
<keyword evidence="15" id="KW-1185">Reference proteome</keyword>
<keyword evidence="6" id="KW-0010">Activator</keyword>
<dbReference type="GO" id="GO:0005634">
    <property type="term" value="C:nucleus"/>
    <property type="evidence" value="ECO:0000318"/>
    <property type="project" value="GO_Central"/>
</dbReference>
<dbReference type="Proteomes" id="UP000011115">
    <property type="component" value="Unassembled WGS sequence"/>
</dbReference>
<feature type="region of interest" description="Disordered" evidence="12">
    <location>
        <begin position="83"/>
        <end position="105"/>
    </location>
</feature>
<keyword evidence="10 11" id="KW-0624">Polysaccharide degradation</keyword>
<dbReference type="GO" id="GO:0003700">
    <property type="term" value="F:DNA-binding transcription factor activity"/>
    <property type="evidence" value="ECO:0000318"/>
    <property type="project" value="GO_Central"/>
</dbReference>
<dbReference type="SMART" id="SM00380">
    <property type="entry name" value="AP2"/>
    <property type="match status" value="2"/>
</dbReference>
<evidence type="ECO:0000256" key="8">
    <source>
        <dbReference type="ARBA" id="ARBA00023242"/>
    </source>
</evidence>
<dbReference type="InterPro" id="IPR036955">
    <property type="entry name" value="AP2/ERF_dom_sf"/>
</dbReference>
<sequence length="856" mass="96935">MIQTRITLFSPNPIPNLAVPAASRKEREKEKERTKLRERHRRAITSRMLAGLRQYGNFPLPVRADMNDVLAALARQAGWTVEPDGTTFRQSPAPAPTNASNMNDDPNSALSILKRTCPAEKRNNNNNVPSVEKSYRGVRNRPWGRWSAEIRDRIGRCRHWLGTFDTPEEAARAYDAAARWLRGIAAVVGEHVLFGYNNNENKNDDPNSAVSILKRTCPAEKRNNVPSVEKSYRGVRNRPWGRWSAEIRDRIGRCRHWLGTFDTPEEAARAYDAAARWLRGSKARTNFQIPPIVPLPTSPTSTSSSSNSSREMKMKMKMKNGGAVANNQRKCSVGTYQVMSVESPVSGSSFRNCSTRASVDGQPSVPRINESLSPASFDSIVVTESDTKVDKFTSTSPMNSTGCLEAGQLMQELHCGEHGSSFAETQYVPVFVMLSSGVINNFCQLMDPDGVKQELQQLKSLKIDGVVVNCWWGIVESWVPQKYEWSGYRELFKIIRDFNMKLQVVMAFHENGGSDTSGMFISLPQWVLEIGKDNQDIFFTDRQGRRNTECLSWGIDKERVLRGRTAIEVYFDLMRSFRTEFDDLFTDGLISAVEIGLGASGELKYPSFSERMGWRYPGIGEFQCYDKYSLQNLRKAATSRGHSFWAKGPDNAGYYNSKPHETGFFCERGDYDSYYGRFFLHWYRQVLIDHADNVLTLATLAFEGIQIVVKIPAIYWWYRTSSHAAELTAGYYNPTNQDGYSPVFEVLKKHSVTIKFVSSGLQVPETDDALADPEGLSWQIMNSAWDKEINVAGNNAFPCYDREGFMRLVETAKPRNDPDRHRFSFFAFQQPSPLVQSAICFSELDYFIKCMHGIVF</sequence>
<keyword evidence="11" id="KW-0378">Hydrolase</keyword>
<dbReference type="PaxDb" id="4113-PGSC0003DMT400062050"/>
<keyword evidence="11" id="KW-0326">Glycosidase</keyword>
<dbReference type="FunCoup" id="M1C8E5">
    <property type="interactions" value="1549"/>
</dbReference>
<evidence type="ECO:0000256" key="1">
    <source>
        <dbReference type="ARBA" id="ARBA00004123"/>
    </source>
</evidence>
<protein>
    <recommendedName>
        <fullName evidence="11">Beta-amylase</fullName>
        <ecNumber evidence="11">3.2.1.2</ecNumber>
    </recommendedName>
</protein>
<dbReference type="InterPro" id="IPR008540">
    <property type="entry name" value="BES1_N"/>
</dbReference>
<evidence type="ECO:0000256" key="7">
    <source>
        <dbReference type="ARBA" id="ARBA00023163"/>
    </source>
</evidence>
<evidence type="ECO:0000256" key="2">
    <source>
        <dbReference type="ARBA" id="ARBA00005652"/>
    </source>
</evidence>
<keyword evidence="3" id="KW-0611">Plant defense</keyword>
<accession>M1C8E5</accession>
<dbReference type="Gene3D" id="3.30.730.10">
    <property type="entry name" value="AP2/ERF domain"/>
    <property type="match status" value="2"/>
</dbReference>
<comment type="subcellular location">
    <subcellularLocation>
        <location evidence="1">Nucleus</location>
    </subcellularLocation>
</comment>
<keyword evidence="9 11" id="KW-0119">Carbohydrate metabolism</keyword>
<name>M1C8E5_SOLTU</name>
<dbReference type="Pfam" id="PF05687">
    <property type="entry name" value="BES1_N"/>
    <property type="match status" value="1"/>
</dbReference>
<evidence type="ECO:0000256" key="10">
    <source>
        <dbReference type="ARBA" id="ARBA00023326"/>
    </source>
</evidence>
<dbReference type="Pfam" id="PF01373">
    <property type="entry name" value="Glyco_hydro_14"/>
    <property type="match status" value="1"/>
</dbReference>
<dbReference type="eggNOG" id="ENOG502QW2E">
    <property type="taxonomic scope" value="Eukaryota"/>
</dbReference>
<feature type="region of interest" description="Disordered" evidence="12">
    <location>
        <begin position="20"/>
        <end position="39"/>
    </location>
</feature>
<dbReference type="GO" id="GO:0016161">
    <property type="term" value="F:beta-amylase activity"/>
    <property type="evidence" value="ECO:0007669"/>
    <property type="project" value="UniProtKB-EC"/>
</dbReference>
<dbReference type="PRINTS" id="PR00367">
    <property type="entry name" value="ETHRSPELEMNT"/>
</dbReference>
<dbReference type="InterPro" id="IPR001471">
    <property type="entry name" value="AP2/ERF_dom"/>
</dbReference>
<dbReference type="EnsemblPlants" id="PGSC0003DMT400062050">
    <property type="protein sequence ID" value="PGSC0003DMT400062050"/>
    <property type="gene ID" value="PGSC0003DMG400024145"/>
</dbReference>
<feature type="domain" description="AP2/ERF" evidence="13">
    <location>
        <begin position="231"/>
        <end position="288"/>
    </location>
</feature>
<evidence type="ECO:0000313" key="15">
    <source>
        <dbReference type="Proteomes" id="UP000011115"/>
    </source>
</evidence>
<dbReference type="SMR" id="M1C8E5"/>
<keyword evidence="7" id="KW-0804">Transcription</keyword>
<keyword evidence="8" id="KW-0539">Nucleus</keyword>
<reference evidence="14" key="2">
    <citation type="submission" date="2015-06" db="UniProtKB">
        <authorList>
            <consortium name="EnsemblPlants"/>
        </authorList>
    </citation>
    <scope>IDENTIFICATION</scope>
    <source>
        <strain evidence="14">DM1-3 516 R44</strain>
    </source>
</reference>
<dbReference type="HOGENOM" id="CLU_016754_4_0_1"/>
<dbReference type="GO" id="GO:0048831">
    <property type="term" value="P:regulation of shoot system development"/>
    <property type="evidence" value="ECO:0000318"/>
    <property type="project" value="GO_Central"/>
</dbReference>
<dbReference type="InterPro" id="IPR017853">
    <property type="entry name" value="GH"/>
</dbReference>
<keyword evidence="4" id="KW-0805">Transcription regulation</keyword>
<dbReference type="Pfam" id="PF00847">
    <property type="entry name" value="AP2"/>
    <property type="match status" value="2"/>
</dbReference>
<dbReference type="GO" id="GO:0000272">
    <property type="term" value="P:polysaccharide catabolic process"/>
    <property type="evidence" value="ECO:0007669"/>
    <property type="project" value="UniProtKB-KW"/>
</dbReference>
<dbReference type="InterPro" id="IPR001554">
    <property type="entry name" value="Glyco_hydro_14"/>
</dbReference>
<dbReference type="PANTHER" id="PTHR31352">
    <property type="entry name" value="BETA-AMYLASE 1, CHLOROPLASTIC"/>
    <property type="match status" value="1"/>
</dbReference>
<dbReference type="FunFam" id="3.30.730.10:FF:000001">
    <property type="entry name" value="Ethylene-responsive transcription factor 2"/>
    <property type="match status" value="1"/>
</dbReference>
<dbReference type="InterPro" id="IPR016177">
    <property type="entry name" value="DNA-bd_dom_sf"/>
</dbReference>
<dbReference type="EC" id="3.2.1.2" evidence="11"/>
<comment type="catalytic activity">
    <reaction evidence="11">
        <text>Hydrolysis of (1-&gt;4)-alpha-D-glucosidic linkages in polysaccharides so as to remove successive maltose units from the non-reducing ends of the chains.</text>
        <dbReference type="EC" id="3.2.1.2"/>
    </reaction>
</comment>
<evidence type="ECO:0000256" key="4">
    <source>
        <dbReference type="ARBA" id="ARBA00023015"/>
    </source>
</evidence>
<evidence type="ECO:0000256" key="12">
    <source>
        <dbReference type="SAM" id="MobiDB-lite"/>
    </source>
</evidence>